<dbReference type="Gene3D" id="3.60.10.10">
    <property type="entry name" value="Endonuclease/exonuclease/phosphatase"/>
    <property type="match status" value="1"/>
</dbReference>
<keyword evidence="2" id="KW-1185">Reference proteome</keyword>
<dbReference type="EMBL" id="KN822728">
    <property type="protein sequence ID" value="KIM50088.1"/>
    <property type="molecule type" value="Genomic_DNA"/>
</dbReference>
<evidence type="ECO:0008006" key="3">
    <source>
        <dbReference type="Google" id="ProtNLM"/>
    </source>
</evidence>
<dbReference type="STRING" id="1036808.A0A0C2YK23"/>
<organism evidence="1 2">
    <name type="scientific">Scleroderma citrinum Foug A</name>
    <dbReference type="NCBI Taxonomy" id="1036808"/>
    <lineage>
        <taxon>Eukaryota</taxon>
        <taxon>Fungi</taxon>
        <taxon>Dikarya</taxon>
        <taxon>Basidiomycota</taxon>
        <taxon>Agaricomycotina</taxon>
        <taxon>Agaricomycetes</taxon>
        <taxon>Agaricomycetidae</taxon>
        <taxon>Boletales</taxon>
        <taxon>Sclerodermatineae</taxon>
        <taxon>Sclerodermataceae</taxon>
        <taxon>Scleroderma</taxon>
    </lineage>
</organism>
<reference evidence="1 2" key="1">
    <citation type="submission" date="2014-04" db="EMBL/GenBank/DDBJ databases">
        <authorList>
            <consortium name="DOE Joint Genome Institute"/>
            <person name="Kuo A."/>
            <person name="Kohler A."/>
            <person name="Nagy L.G."/>
            <person name="Floudas D."/>
            <person name="Copeland A."/>
            <person name="Barry K.W."/>
            <person name="Cichocki N."/>
            <person name="Veneault-Fourrey C."/>
            <person name="LaButti K."/>
            <person name="Lindquist E.A."/>
            <person name="Lipzen A."/>
            <person name="Lundell T."/>
            <person name="Morin E."/>
            <person name="Murat C."/>
            <person name="Sun H."/>
            <person name="Tunlid A."/>
            <person name="Henrissat B."/>
            <person name="Grigoriev I.V."/>
            <person name="Hibbett D.S."/>
            <person name="Martin F."/>
            <person name="Nordberg H.P."/>
            <person name="Cantor M.N."/>
            <person name="Hua S.X."/>
        </authorList>
    </citation>
    <scope>NUCLEOTIDE SEQUENCE [LARGE SCALE GENOMIC DNA]</scope>
    <source>
        <strain evidence="1 2">Foug A</strain>
    </source>
</reference>
<accession>A0A0C2YK23</accession>
<protein>
    <recommendedName>
        <fullName evidence="3">Endonuclease/exonuclease/phosphatase domain-containing protein</fullName>
    </recommendedName>
</protein>
<dbReference type="InParanoid" id="A0A0C2YK23"/>
<sequence>MNPTTYARVAFILNKEKINIKKVALKELIPGRVTFLSLEWQQEGLLHLLNIYAPNDLWMHPEFWSELEEKWRSVNLSSPTFMLGDFNLTEDPLDHAPTHSNHEPAVSALRDCSQALNVQDTW</sequence>
<dbReference type="OrthoDB" id="3264871at2759"/>
<dbReference type="SUPFAM" id="SSF56219">
    <property type="entry name" value="DNase I-like"/>
    <property type="match status" value="1"/>
</dbReference>
<gene>
    <name evidence="1" type="ORF">SCLCIDRAFT_34670</name>
</gene>
<dbReference type="AlphaFoldDB" id="A0A0C2YK23"/>
<dbReference type="InterPro" id="IPR036691">
    <property type="entry name" value="Endo/exonu/phosph_ase_sf"/>
</dbReference>
<name>A0A0C2YK23_9AGAM</name>
<evidence type="ECO:0000313" key="1">
    <source>
        <dbReference type="EMBL" id="KIM50088.1"/>
    </source>
</evidence>
<proteinExistence type="predicted"/>
<dbReference type="Proteomes" id="UP000053989">
    <property type="component" value="Unassembled WGS sequence"/>
</dbReference>
<dbReference type="HOGENOM" id="CLU_2028124_0_0_1"/>
<evidence type="ECO:0000313" key="2">
    <source>
        <dbReference type="Proteomes" id="UP000053989"/>
    </source>
</evidence>
<reference evidence="2" key="2">
    <citation type="submission" date="2015-01" db="EMBL/GenBank/DDBJ databases">
        <title>Evolutionary Origins and Diversification of the Mycorrhizal Mutualists.</title>
        <authorList>
            <consortium name="DOE Joint Genome Institute"/>
            <consortium name="Mycorrhizal Genomics Consortium"/>
            <person name="Kohler A."/>
            <person name="Kuo A."/>
            <person name="Nagy L.G."/>
            <person name="Floudas D."/>
            <person name="Copeland A."/>
            <person name="Barry K.W."/>
            <person name="Cichocki N."/>
            <person name="Veneault-Fourrey C."/>
            <person name="LaButti K."/>
            <person name="Lindquist E.A."/>
            <person name="Lipzen A."/>
            <person name="Lundell T."/>
            <person name="Morin E."/>
            <person name="Murat C."/>
            <person name="Riley R."/>
            <person name="Ohm R."/>
            <person name="Sun H."/>
            <person name="Tunlid A."/>
            <person name="Henrissat B."/>
            <person name="Grigoriev I.V."/>
            <person name="Hibbett D.S."/>
            <person name="Martin F."/>
        </authorList>
    </citation>
    <scope>NUCLEOTIDE SEQUENCE [LARGE SCALE GENOMIC DNA]</scope>
    <source>
        <strain evidence="2">Foug A</strain>
    </source>
</reference>